<name>A0A2S3VSG1_9PSED</name>
<dbReference type="RefSeq" id="WP_103394118.1">
    <property type="nucleotide sequence ID" value="NZ_MUJK01000002.1"/>
</dbReference>
<evidence type="ECO:0000313" key="2">
    <source>
        <dbReference type="EMBL" id="POF42589.1"/>
    </source>
</evidence>
<dbReference type="SUPFAM" id="SSF58100">
    <property type="entry name" value="Bacterial hemolysins"/>
    <property type="match status" value="1"/>
</dbReference>
<comment type="caution">
    <text evidence="2">The sequence shown here is derived from an EMBL/GenBank/DDBJ whole genome shotgun (WGS) entry which is preliminary data.</text>
</comment>
<keyword evidence="3" id="KW-1185">Reference proteome</keyword>
<accession>A0A2S3VSG1</accession>
<dbReference type="NCBIfam" id="NF033928">
    <property type="entry name" value="alph_xenorhab_A"/>
    <property type="match status" value="1"/>
</dbReference>
<organism evidence="2 3">
    <name type="scientific">Pseudomonas laurylsulfativorans</name>
    <dbReference type="NCBI Taxonomy" id="1943631"/>
    <lineage>
        <taxon>Bacteria</taxon>
        <taxon>Pseudomonadati</taxon>
        <taxon>Pseudomonadota</taxon>
        <taxon>Gammaproteobacteria</taxon>
        <taxon>Pseudomonadales</taxon>
        <taxon>Pseudomonadaceae</taxon>
        <taxon>Pseudomonas</taxon>
    </lineage>
</organism>
<evidence type="ECO:0008006" key="4">
    <source>
        <dbReference type="Google" id="ProtNLM"/>
    </source>
</evidence>
<proteinExistence type="predicted"/>
<dbReference type="EMBL" id="MUJK01000002">
    <property type="protein sequence ID" value="POF42589.1"/>
    <property type="molecule type" value="Genomic_DNA"/>
</dbReference>
<protein>
    <recommendedName>
        <fullName evidence="4">Toxin</fullName>
    </recommendedName>
</protein>
<reference evidence="3" key="1">
    <citation type="submission" date="2017-02" db="EMBL/GenBank/DDBJ databases">
        <authorList>
            <person name="Furmanczyk E.M."/>
        </authorList>
    </citation>
    <scope>NUCLEOTIDE SEQUENCE [LARGE SCALE GENOMIC DNA]</scope>
    <source>
        <strain evidence="3">AP3_22</strain>
    </source>
</reference>
<evidence type="ECO:0000256" key="1">
    <source>
        <dbReference type="SAM" id="Coils"/>
    </source>
</evidence>
<evidence type="ECO:0000313" key="3">
    <source>
        <dbReference type="Proteomes" id="UP000237440"/>
    </source>
</evidence>
<gene>
    <name evidence="2" type="ORF">B0D71_06725</name>
</gene>
<dbReference type="Gene3D" id="1.20.1170.10">
    <property type="match status" value="1"/>
</dbReference>
<keyword evidence="1" id="KW-0175">Coiled coil</keyword>
<feature type="coiled-coil region" evidence="1">
    <location>
        <begin position="219"/>
        <end position="296"/>
    </location>
</feature>
<dbReference type="Proteomes" id="UP000237440">
    <property type="component" value="Unassembled WGS sequence"/>
</dbReference>
<dbReference type="AlphaFoldDB" id="A0A2S3VSG1"/>
<sequence length="393" mass="43624">MLAIQDEIKTAEEINSLTTDFMGAVSGTLRGVERGPGLLVTNDDIKKIKRYVNAGLALPTDINEIEQLYKYDQLNISGLYSADMQILYQNMRNHASSWSPLESSMKAVGSDLHVFADNFTSSSQSIINYLTRLPSYISGVGKIGGLTPEEIDNLPEIQLTGDEKQKIPALMELIEELKTVITEHSKSTQTTKSQITLFKHEITNSLKPALGLKIALCNSHNFDEEIKAFNERLDILNQRIDEKYAEIEQYSQSKWWGLFGGIVGFIVTSSIYGTKARQARDELEALIAERREVQAKIAASSAVLASLRAFETSLQELQIRIEDAAGSSSNLESLWELIQTYVDASCKKLDGVTNAMYLVSFVSRLTTMTENWLTIKQQAGDLLTAFNNATSAS</sequence>
<dbReference type="OrthoDB" id="6985576at2"/>
<dbReference type="CDD" id="cd22657">
    <property type="entry name" value="ClyA_XaxA-like"/>
    <property type="match status" value="1"/>
</dbReference>